<dbReference type="STRING" id="1385511.GCA_000425225_03868"/>
<accession>A0A0A5FZM2</accession>
<evidence type="ECO:0000313" key="2">
    <source>
        <dbReference type="EMBL" id="KGX84270.1"/>
    </source>
</evidence>
<proteinExistence type="inferred from homology"/>
<dbReference type="CDD" id="cd02253">
    <property type="entry name" value="DmpA"/>
    <property type="match status" value="1"/>
</dbReference>
<dbReference type="Pfam" id="PF03576">
    <property type="entry name" value="Peptidase_S58"/>
    <property type="match status" value="1"/>
</dbReference>
<dbReference type="GO" id="GO:0004177">
    <property type="term" value="F:aminopeptidase activity"/>
    <property type="evidence" value="ECO:0007669"/>
    <property type="project" value="UniProtKB-KW"/>
</dbReference>
<gene>
    <name evidence="2" type="ORF">N783_18030</name>
</gene>
<comment type="caution">
    <text evidence="2">The sequence shown here is derived from an EMBL/GenBank/DDBJ whole genome shotgun (WGS) entry which is preliminary data.</text>
</comment>
<dbReference type="Gene3D" id="3.60.70.12">
    <property type="entry name" value="L-amino peptidase D-ALA esterase/amidase"/>
    <property type="match status" value="1"/>
</dbReference>
<dbReference type="InterPro" id="IPR005321">
    <property type="entry name" value="Peptidase_S58_DmpA"/>
</dbReference>
<keyword evidence="3" id="KW-1185">Reference proteome</keyword>
<comment type="similarity">
    <text evidence="1">Belongs to the peptidase S58 family.</text>
</comment>
<keyword evidence="2" id="KW-0031">Aminopeptidase</keyword>
<dbReference type="EMBL" id="AVPF01000061">
    <property type="protein sequence ID" value="KGX84270.1"/>
    <property type="molecule type" value="Genomic_DNA"/>
</dbReference>
<dbReference type="InterPro" id="IPR016117">
    <property type="entry name" value="ArgJ-like_dom_sf"/>
</dbReference>
<keyword evidence="2" id="KW-0645">Protease</keyword>
<name>A0A0A5FZM2_9BACI</name>
<dbReference type="PANTHER" id="PTHR36512">
    <property type="entry name" value="D-AMINOPEPTIDASE"/>
    <property type="match status" value="1"/>
</dbReference>
<sequence length="345" mass="37242">MNNRLKARDLGIQIGSLSVGKHNQITDVPGVQVGHVTLSRELEDQEVIQTGVTAVLPHEGHLFYKKVPAACYVLNGFGKTAGLVQVDELGNIEAPIMLTNTFGVGAVMDGTLDYMLEQTPEVGDTTGTINLVVGECNDSYLNSIRRRAVKPEHAKLAIENASSSFDEGAVGAGAGMVCFQYKGGIGSSSRKVEEWHVGVLVNSNFGRREEFRYANYNSAGVDQDIPDGSIMITIATDAPLDSRQLKRLSKRASVGLGRIGSHIHHGSGDIIIAFSNSNQVDHFSEDQVKTFTSIQDSHPVMNTLFQAVAEATEEAVLNSLTSAHTTLGRKGRKVEALPYELLKNH</sequence>
<dbReference type="PANTHER" id="PTHR36512:SF3">
    <property type="entry name" value="BLR5678 PROTEIN"/>
    <property type="match status" value="1"/>
</dbReference>
<dbReference type="eggNOG" id="COG3191">
    <property type="taxonomic scope" value="Bacteria"/>
</dbReference>
<keyword evidence="2" id="KW-0378">Hydrolase</keyword>
<dbReference type="SUPFAM" id="SSF56266">
    <property type="entry name" value="DmpA/ArgJ-like"/>
    <property type="match status" value="1"/>
</dbReference>
<evidence type="ECO:0000256" key="1">
    <source>
        <dbReference type="ARBA" id="ARBA00007068"/>
    </source>
</evidence>
<dbReference type="Proteomes" id="UP000030403">
    <property type="component" value="Unassembled WGS sequence"/>
</dbReference>
<organism evidence="2 3">
    <name type="scientific">Pontibacillus marinus BH030004 = DSM 16465</name>
    <dbReference type="NCBI Taxonomy" id="1385511"/>
    <lineage>
        <taxon>Bacteria</taxon>
        <taxon>Bacillati</taxon>
        <taxon>Bacillota</taxon>
        <taxon>Bacilli</taxon>
        <taxon>Bacillales</taxon>
        <taxon>Bacillaceae</taxon>
        <taxon>Pontibacillus</taxon>
    </lineage>
</organism>
<dbReference type="AlphaFoldDB" id="A0A0A5FZM2"/>
<dbReference type="RefSeq" id="WP_231566629.1">
    <property type="nucleotide sequence ID" value="NZ_AULJ01000060.1"/>
</dbReference>
<evidence type="ECO:0000313" key="3">
    <source>
        <dbReference type="Proteomes" id="UP000030403"/>
    </source>
</evidence>
<reference evidence="2 3" key="1">
    <citation type="submission" date="2013-08" db="EMBL/GenBank/DDBJ databases">
        <authorList>
            <person name="Huang J."/>
            <person name="Wang G."/>
        </authorList>
    </citation>
    <scope>NUCLEOTIDE SEQUENCE [LARGE SCALE GENOMIC DNA]</scope>
    <source>
        <strain evidence="2 3">BH030004</strain>
    </source>
</reference>
<protein>
    <submittedName>
        <fullName evidence="2">D-aminopeptidase</fullName>
    </submittedName>
</protein>